<feature type="region of interest" description="Disordered" evidence="1">
    <location>
        <begin position="319"/>
        <end position="389"/>
    </location>
</feature>
<dbReference type="EMBL" id="KZ613854">
    <property type="protein sequence ID" value="PMD55930.1"/>
    <property type="molecule type" value="Genomic_DNA"/>
</dbReference>
<sequence length="912" mass="102445">MNYHHGHPGRTVVKATSFILKWTLTTLLILTIGLTTIPASTNLVQREEAILRHHETIHHLDAGPTSRPLTKAMKVLLHHLPARRSERVDHDNTHGLTVETDDVQEAKEHHEASHGLISHDRESLVHSEGKCTCPPPFRNQRCRCPPGAQRIQMRKVAENVAVSDFRPSDHSPNLADYQLNERDVKDGTPSNLEIEHHKTSHDAIGHDNTGHLYSTIECFYKSTGRWKLENARTNIAYNGHKGMIEGTVKSSTLHRKPGDPSDFGSDIEAHERERLDGPSKFCKCGPHNRKCRCYHNKDPSVERSQVKKETEKVAIDAMSHFRSSDPSSKLPERGNLSQFQSKGSQINPETSLSSTSSSEREHEHHSQSTNSQTNSKPSSTSRPSKSSPDWHTIEYNFAVQSKGTEVEHGTHSNFENDKEKDDLGRVKQDPRSTSCHCNGASPGCGCGEFLQLGHLQAKKKRQHFAQCRCDVCTGRSWIAHRLCYGRWSRDLAHCQNFLEDHATFNEKCSCNPKNATGGCGIQRPHIVIHEGEPDLTTDLAKASGVKAEESGDFNNPEHNVNEKVWRERWSGSFDARASQNMHLDPLPADSIITPKRDVTTQLCGERWWLRRPNCRPRSVHTSKAEEVYNDKFYTSGHNDENIIQSKQQVDGLDLSTPDSIIAKDDTCHKLWRVNTGCLPKHRAKLGTAAKHSHHLSRRSNTLLESINEARCQDKLGRAKEKCEENNRIGFWVVCSILAVAGICGLLLGIIILHIHLRRKRPSQLLINNRSGYKSGASTPATSVSEMPISKVGRPASVMRRIDEDENVETSSVRRYTTLDGANDGWTSWIRKQTGRAKVSQTCPNKAAFPQRQRLGPPEFPLSDSHGQLWQPCGKSMASILSVRVRVRVRDTIHGRLKERIRRELTGVLPSEG</sequence>
<evidence type="ECO:0000256" key="2">
    <source>
        <dbReference type="SAM" id="Phobius"/>
    </source>
</evidence>
<organism evidence="3 4">
    <name type="scientific">Hyaloscypha bicolor E</name>
    <dbReference type="NCBI Taxonomy" id="1095630"/>
    <lineage>
        <taxon>Eukaryota</taxon>
        <taxon>Fungi</taxon>
        <taxon>Dikarya</taxon>
        <taxon>Ascomycota</taxon>
        <taxon>Pezizomycotina</taxon>
        <taxon>Leotiomycetes</taxon>
        <taxon>Helotiales</taxon>
        <taxon>Hyaloscyphaceae</taxon>
        <taxon>Hyaloscypha</taxon>
        <taxon>Hyaloscypha bicolor</taxon>
    </lineage>
</organism>
<name>A0A2J6SYT6_9HELO</name>
<feature type="compositionally biased region" description="Polar residues" evidence="1">
    <location>
        <begin position="335"/>
        <end position="348"/>
    </location>
</feature>
<dbReference type="AlphaFoldDB" id="A0A2J6SYT6"/>
<evidence type="ECO:0000313" key="4">
    <source>
        <dbReference type="Proteomes" id="UP000235371"/>
    </source>
</evidence>
<dbReference type="GeneID" id="36596828"/>
<protein>
    <submittedName>
        <fullName evidence="3">Uncharacterized protein</fullName>
    </submittedName>
</protein>
<proteinExistence type="predicted"/>
<gene>
    <name evidence="3" type="ORF">K444DRAFT_84146</name>
</gene>
<dbReference type="Proteomes" id="UP000235371">
    <property type="component" value="Unassembled WGS sequence"/>
</dbReference>
<keyword evidence="2" id="KW-0812">Transmembrane</keyword>
<dbReference type="OrthoDB" id="3547107at2759"/>
<feature type="compositionally biased region" description="Low complexity" evidence="1">
    <location>
        <begin position="375"/>
        <end position="387"/>
    </location>
</feature>
<dbReference type="InParanoid" id="A0A2J6SYT6"/>
<reference evidence="3 4" key="1">
    <citation type="submission" date="2016-04" db="EMBL/GenBank/DDBJ databases">
        <title>A degradative enzymes factory behind the ericoid mycorrhizal symbiosis.</title>
        <authorList>
            <consortium name="DOE Joint Genome Institute"/>
            <person name="Martino E."/>
            <person name="Morin E."/>
            <person name="Grelet G."/>
            <person name="Kuo A."/>
            <person name="Kohler A."/>
            <person name="Daghino S."/>
            <person name="Barry K."/>
            <person name="Choi C."/>
            <person name="Cichocki N."/>
            <person name="Clum A."/>
            <person name="Copeland A."/>
            <person name="Hainaut M."/>
            <person name="Haridas S."/>
            <person name="Labutti K."/>
            <person name="Lindquist E."/>
            <person name="Lipzen A."/>
            <person name="Khouja H.-R."/>
            <person name="Murat C."/>
            <person name="Ohm R."/>
            <person name="Olson A."/>
            <person name="Spatafora J."/>
            <person name="Veneault-Fourrey C."/>
            <person name="Henrissat B."/>
            <person name="Grigoriev I."/>
            <person name="Martin F."/>
            <person name="Perotto S."/>
        </authorList>
    </citation>
    <scope>NUCLEOTIDE SEQUENCE [LARGE SCALE GENOMIC DNA]</scope>
    <source>
        <strain evidence="3 4">E</strain>
    </source>
</reference>
<keyword evidence="2" id="KW-1133">Transmembrane helix</keyword>
<evidence type="ECO:0000256" key="1">
    <source>
        <dbReference type="SAM" id="MobiDB-lite"/>
    </source>
</evidence>
<keyword evidence="4" id="KW-1185">Reference proteome</keyword>
<feature type="region of interest" description="Disordered" evidence="1">
    <location>
        <begin position="401"/>
        <end position="427"/>
    </location>
</feature>
<keyword evidence="2" id="KW-0472">Membrane</keyword>
<dbReference type="RefSeq" id="XP_024732834.1">
    <property type="nucleotide sequence ID" value="XM_024888752.1"/>
</dbReference>
<accession>A0A2J6SYT6</accession>
<feature type="transmembrane region" description="Helical" evidence="2">
    <location>
        <begin position="728"/>
        <end position="752"/>
    </location>
</feature>
<evidence type="ECO:0000313" key="3">
    <source>
        <dbReference type="EMBL" id="PMD55930.1"/>
    </source>
</evidence>
<feature type="compositionally biased region" description="Basic and acidic residues" evidence="1">
    <location>
        <begin position="404"/>
        <end position="427"/>
    </location>
</feature>